<accession>W7CSR6</accession>
<evidence type="ECO:0000256" key="2">
    <source>
        <dbReference type="ARBA" id="ARBA00022448"/>
    </source>
</evidence>
<evidence type="ECO:0000256" key="1">
    <source>
        <dbReference type="ARBA" id="ARBA00004651"/>
    </source>
</evidence>
<dbReference type="SUPFAM" id="SSF103473">
    <property type="entry name" value="MFS general substrate transporter"/>
    <property type="match status" value="1"/>
</dbReference>
<evidence type="ECO:0000256" key="6">
    <source>
        <dbReference type="SAM" id="Phobius"/>
    </source>
</evidence>
<evidence type="ECO:0000259" key="7">
    <source>
        <dbReference type="PROSITE" id="PS50850"/>
    </source>
</evidence>
<keyword evidence="2" id="KW-0813">Transport</keyword>
<dbReference type="AlphaFoldDB" id="W7CSR6"/>
<dbReference type="PANTHER" id="PTHR43683">
    <property type="entry name" value="MULTIDRUG EFFLUX PROTEIN YFMO"/>
    <property type="match status" value="1"/>
</dbReference>
<gene>
    <name evidence="8" type="ORF">PRIP_15317</name>
</gene>
<comment type="subcellular location">
    <subcellularLocation>
        <location evidence="1">Cell membrane</location>
        <topology evidence="1">Multi-pass membrane protein</topology>
    </subcellularLocation>
</comment>
<dbReference type="PROSITE" id="PS50850">
    <property type="entry name" value="MFS"/>
    <property type="match status" value="1"/>
</dbReference>
<sequence length="93" mass="9803">MVISVCIVIAGFFQGINNTLITSAVMVVSPVERSTASSAYSFIRFTGGAIAPWLAGSLAVWFNPHVTFYVAGLAVIIGILVLFIGRKALVALD</sequence>
<keyword evidence="4 6" id="KW-1133">Transmembrane helix</keyword>
<evidence type="ECO:0000256" key="4">
    <source>
        <dbReference type="ARBA" id="ARBA00022989"/>
    </source>
</evidence>
<proteinExistence type="predicted"/>
<feature type="transmembrane region" description="Helical" evidence="6">
    <location>
        <begin position="42"/>
        <end position="62"/>
    </location>
</feature>
<reference evidence="8 9" key="1">
    <citation type="journal article" date="2014" name="Int. J. Syst. Evol. Microbiol.">
        <title>Listeria floridensis sp. nov., Listeria aquatica sp. nov., Listeria cornellensis sp. nov., Listeria riparia sp. nov. and Listeria grandensis sp. nov., from agricultural and natural environments.</title>
        <authorList>
            <person name="den Bakker H.C."/>
            <person name="Warchocki S."/>
            <person name="Wright E.M."/>
            <person name="Allred A.F."/>
            <person name="Ahlstrom C."/>
            <person name="Manuel C.S."/>
            <person name="Stasiewicz M.J."/>
            <person name="Burrell A."/>
            <person name="Roof S."/>
            <person name="Strawn L."/>
            <person name="Fortes E.D."/>
            <person name="Nightingale K.K."/>
            <person name="Kephart D."/>
            <person name="Wiedmann M."/>
        </authorList>
    </citation>
    <scope>NUCLEOTIDE SEQUENCE [LARGE SCALE GENOMIC DNA]</scope>
    <source>
        <strain evidence="8 9">FSL S10-1204</strain>
    </source>
</reference>
<protein>
    <submittedName>
        <fullName evidence="8">Major facilitator superfamily protein</fullName>
    </submittedName>
</protein>
<keyword evidence="5 6" id="KW-0472">Membrane</keyword>
<dbReference type="InterPro" id="IPR020846">
    <property type="entry name" value="MFS_dom"/>
</dbReference>
<dbReference type="InterPro" id="IPR053200">
    <property type="entry name" value="YfmO-like"/>
</dbReference>
<dbReference type="EMBL" id="AODL01000033">
    <property type="protein sequence ID" value="EUJ42724.1"/>
    <property type="molecule type" value="Genomic_DNA"/>
</dbReference>
<evidence type="ECO:0000313" key="9">
    <source>
        <dbReference type="Proteomes" id="UP000019248"/>
    </source>
</evidence>
<evidence type="ECO:0000256" key="3">
    <source>
        <dbReference type="ARBA" id="ARBA00022692"/>
    </source>
</evidence>
<comment type="caution">
    <text evidence="8">The sequence shown here is derived from an EMBL/GenBank/DDBJ whole genome shotgun (WGS) entry which is preliminary data.</text>
</comment>
<keyword evidence="3 6" id="KW-0812">Transmembrane</keyword>
<dbReference type="Gene3D" id="1.20.1250.20">
    <property type="entry name" value="MFS general substrate transporter like domains"/>
    <property type="match status" value="1"/>
</dbReference>
<dbReference type="InterPro" id="IPR036259">
    <property type="entry name" value="MFS_trans_sf"/>
</dbReference>
<name>W7CSR6_9LIST</name>
<dbReference type="GO" id="GO:0022857">
    <property type="term" value="F:transmembrane transporter activity"/>
    <property type="evidence" value="ECO:0007669"/>
    <property type="project" value="InterPro"/>
</dbReference>
<evidence type="ECO:0000256" key="5">
    <source>
        <dbReference type="ARBA" id="ARBA00023136"/>
    </source>
</evidence>
<dbReference type="GO" id="GO:0005886">
    <property type="term" value="C:plasma membrane"/>
    <property type="evidence" value="ECO:0007669"/>
    <property type="project" value="UniProtKB-SubCell"/>
</dbReference>
<organism evidence="8 9">
    <name type="scientific">Listeria riparia FSL S10-1204</name>
    <dbReference type="NCBI Taxonomy" id="1265816"/>
    <lineage>
        <taxon>Bacteria</taxon>
        <taxon>Bacillati</taxon>
        <taxon>Bacillota</taxon>
        <taxon>Bacilli</taxon>
        <taxon>Bacillales</taxon>
        <taxon>Listeriaceae</taxon>
        <taxon>Listeria</taxon>
    </lineage>
</organism>
<dbReference type="PANTHER" id="PTHR43683:SF1">
    <property type="entry name" value="MULTIDRUG EFFLUX PROTEIN YFMO"/>
    <property type="match status" value="1"/>
</dbReference>
<dbReference type="Pfam" id="PF07690">
    <property type="entry name" value="MFS_1"/>
    <property type="match status" value="1"/>
</dbReference>
<keyword evidence="9" id="KW-1185">Reference proteome</keyword>
<dbReference type="Proteomes" id="UP000019248">
    <property type="component" value="Unassembled WGS sequence"/>
</dbReference>
<evidence type="ECO:0000313" key="8">
    <source>
        <dbReference type="EMBL" id="EUJ42724.1"/>
    </source>
</evidence>
<dbReference type="InterPro" id="IPR011701">
    <property type="entry name" value="MFS"/>
</dbReference>
<feature type="domain" description="Major facilitator superfamily (MFS) profile" evidence="7">
    <location>
        <begin position="1"/>
        <end position="90"/>
    </location>
</feature>
<feature type="transmembrane region" description="Helical" evidence="6">
    <location>
        <begin position="68"/>
        <end position="85"/>
    </location>
</feature>
<dbReference type="PATRIC" id="fig|1265816.5.peg.3022"/>